<dbReference type="InterPro" id="IPR037401">
    <property type="entry name" value="SnoaL-like"/>
</dbReference>
<dbReference type="RefSeq" id="WP_179828659.1">
    <property type="nucleotide sequence ID" value="NZ_JACCCO010000003.1"/>
</dbReference>
<keyword evidence="3" id="KW-1185">Reference proteome</keyword>
<dbReference type="Pfam" id="PF13577">
    <property type="entry name" value="SnoaL_4"/>
    <property type="match status" value="1"/>
</dbReference>
<dbReference type="AlphaFoldDB" id="A0A852VAG3"/>
<dbReference type="Gene3D" id="3.10.450.50">
    <property type="match status" value="1"/>
</dbReference>
<reference evidence="2 3" key="1">
    <citation type="submission" date="2020-07" db="EMBL/GenBank/DDBJ databases">
        <title>Sequencing the genomes of 1000 actinobacteria strains.</title>
        <authorList>
            <person name="Klenk H.-P."/>
        </authorList>
    </citation>
    <scope>NUCLEOTIDE SEQUENCE [LARGE SCALE GENOMIC DNA]</scope>
    <source>
        <strain evidence="2 3">DSM 45763</strain>
    </source>
</reference>
<comment type="caution">
    <text evidence="2">The sequence shown here is derived from an EMBL/GenBank/DDBJ whole genome shotgun (WGS) entry which is preliminary data.</text>
</comment>
<dbReference type="SUPFAM" id="SSF54427">
    <property type="entry name" value="NTF2-like"/>
    <property type="match status" value="1"/>
</dbReference>
<dbReference type="Proteomes" id="UP000576393">
    <property type="component" value="Unassembled WGS sequence"/>
</dbReference>
<dbReference type="InterPro" id="IPR032710">
    <property type="entry name" value="NTF2-like_dom_sf"/>
</dbReference>
<dbReference type="EMBL" id="JACCCO010000003">
    <property type="protein sequence ID" value="NYF44508.1"/>
    <property type="molecule type" value="Genomic_DNA"/>
</dbReference>
<organism evidence="2 3">
    <name type="scientific">Streptosporangium sandarakinum</name>
    <dbReference type="NCBI Taxonomy" id="1260955"/>
    <lineage>
        <taxon>Bacteria</taxon>
        <taxon>Bacillati</taxon>
        <taxon>Actinomycetota</taxon>
        <taxon>Actinomycetes</taxon>
        <taxon>Streptosporangiales</taxon>
        <taxon>Streptosporangiaceae</taxon>
        <taxon>Streptosporangium</taxon>
    </lineage>
</organism>
<accession>A0A852VAG3</accession>
<dbReference type="CDD" id="cd00531">
    <property type="entry name" value="NTF2_like"/>
    <property type="match status" value="1"/>
</dbReference>
<feature type="domain" description="SnoaL-like" evidence="1">
    <location>
        <begin position="7"/>
        <end position="128"/>
    </location>
</feature>
<sequence>MSTETLLADRIELTDLFTRFSLLLDEKRWDGAGDVFAEDVTVHSPRGGSLTGLDNVVGFMRKAEVEGESTQHITTDLLIDFHGDRASVAANSLVYFFRDGQAPHMNSGLRLTCDAVRTPAGWRFREWRIAPLWIREG</sequence>
<evidence type="ECO:0000259" key="1">
    <source>
        <dbReference type="Pfam" id="PF13577"/>
    </source>
</evidence>
<gene>
    <name evidence="2" type="ORF">HDA43_006735</name>
</gene>
<proteinExistence type="predicted"/>
<evidence type="ECO:0000313" key="3">
    <source>
        <dbReference type="Proteomes" id="UP000576393"/>
    </source>
</evidence>
<name>A0A852VAG3_9ACTN</name>
<protein>
    <recommendedName>
        <fullName evidence="1">SnoaL-like domain-containing protein</fullName>
    </recommendedName>
</protein>
<evidence type="ECO:0000313" key="2">
    <source>
        <dbReference type="EMBL" id="NYF44508.1"/>
    </source>
</evidence>